<evidence type="ECO:0000313" key="2">
    <source>
        <dbReference type="Proteomes" id="UP000070054"/>
    </source>
</evidence>
<evidence type="ECO:0000313" key="1">
    <source>
        <dbReference type="EMBL" id="KXH26032.1"/>
    </source>
</evidence>
<dbReference type="Proteomes" id="UP000070054">
    <property type="component" value="Unassembled WGS sequence"/>
</dbReference>
<protein>
    <recommendedName>
        <fullName evidence="3">F-box domain-containing protein</fullName>
    </recommendedName>
</protein>
<proteinExistence type="predicted"/>
<reference evidence="1 2" key="1">
    <citation type="submission" date="2014-02" db="EMBL/GenBank/DDBJ databases">
        <title>The genome sequence of Colletotrichum nymphaeae SA-01.</title>
        <authorList>
            <person name="Baroncelli R."/>
            <person name="Thon M.R."/>
        </authorList>
    </citation>
    <scope>NUCLEOTIDE SEQUENCE [LARGE SCALE GENOMIC DNA]</scope>
    <source>
        <strain evidence="1 2">SA-01</strain>
    </source>
</reference>
<organism evidence="1 2">
    <name type="scientific">Colletotrichum nymphaeae SA-01</name>
    <dbReference type="NCBI Taxonomy" id="1460502"/>
    <lineage>
        <taxon>Eukaryota</taxon>
        <taxon>Fungi</taxon>
        <taxon>Dikarya</taxon>
        <taxon>Ascomycota</taxon>
        <taxon>Pezizomycotina</taxon>
        <taxon>Sordariomycetes</taxon>
        <taxon>Hypocreomycetidae</taxon>
        <taxon>Glomerellales</taxon>
        <taxon>Glomerellaceae</taxon>
        <taxon>Colletotrichum</taxon>
        <taxon>Colletotrichum acutatum species complex</taxon>
    </lineage>
</organism>
<comment type="caution">
    <text evidence="1">The sequence shown here is derived from an EMBL/GenBank/DDBJ whole genome shotgun (WGS) entry which is preliminary data.</text>
</comment>
<dbReference type="OrthoDB" id="5333491at2759"/>
<evidence type="ECO:0008006" key="3">
    <source>
        <dbReference type="Google" id="ProtNLM"/>
    </source>
</evidence>
<dbReference type="AlphaFoldDB" id="A0A135RQN0"/>
<sequence length="451" mass="52127">MDSLPQEILDNILGRIPARESDIRNEELWELQEWTDVNSKASDPETPRLRPDLAAVCRKFQLGIERATFRSLRITSDDFKFVRDAFKRCPNRQTSLRELRVDIVTLEYRHSSGPSDIVENMAHCDIAHTEILKELMLMLSEWPDDTRVSLSISLNDKHFRQSRYTELYHFTVSFDLDASEFPFFIKPRREMRKSLINTLSSYQFPTSARHGKLIISPNEYGPFQQLPQMTKDEESDSLFVSLRRAIDGFSEFEYGGHLSSSFFWSPPPSLGDAVPYWQNMTKLKVDCDMVSPSGEWYLKHYNTRIVEFLASTGRIVPGAIREGDAEDPVWNAYVSELERCRTIERSYLENGPPDWQYSVSGDDKVAAWTVNEKVMVPMLTYMAKAAGQMISLKELRFRVILAKYDRRDDSEGFHRFHVNYLAAGVKPDVGVAEFPRCCCGSKDFVPEYRAR</sequence>
<gene>
    <name evidence="1" type="ORF">CNYM01_13393</name>
</gene>
<name>A0A135RQN0_9PEZI</name>
<dbReference type="EMBL" id="JEMN01001830">
    <property type="protein sequence ID" value="KXH26032.1"/>
    <property type="molecule type" value="Genomic_DNA"/>
</dbReference>
<accession>A0A135RQN0</accession>
<keyword evidence="2" id="KW-1185">Reference proteome</keyword>